<dbReference type="NCBIfam" id="NF006829">
    <property type="entry name" value="PRK09352.1"/>
    <property type="match status" value="1"/>
</dbReference>
<dbReference type="GO" id="GO:0004315">
    <property type="term" value="F:3-oxoacyl-[acyl-carrier-protein] synthase activity"/>
    <property type="evidence" value="ECO:0007669"/>
    <property type="project" value="InterPro"/>
</dbReference>
<dbReference type="Pfam" id="PF08541">
    <property type="entry name" value="ACP_syn_III_C"/>
    <property type="match status" value="1"/>
</dbReference>
<reference evidence="5" key="1">
    <citation type="submission" date="2024-06" db="EMBL/GenBank/DDBJ databases">
        <title>Micromonospora sp. strain HUAS YX12 genome sequences.</title>
        <authorList>
            <person name="Mo P."/>
        </authorList>
    </citation>
    <scope>NUCLEOTIDE SEQUENCE</scope>
    <source>
        <strain evidence="5">HUAS YX12</strain>
    </source>
</reference>
<evidence type="ECO:0000259" key="3">
    <source>
        <dbReference type="Pfam" id="PF08541"/>
    </source>
</evidence>
<dbReference type="SUPFAM" id="SSF53901">
    <property type="entry name" value="Thiolase-like"/>
    <property type="match status" value="1"/>
</dbReference>
<dbReference type="PANTHER" id="PTHR34069:SF2">
    <property type="entry name" value="BETA-KETOACYL-[ACYL-CARRIER-PROTEIN] SYNTHASE III"/>
    <property type="match status" value="1"/>
</dbReference>
<evidence type="ECO:0000256" key="2">
    <source>
        <dbReference type="ARBA" id="ARBA00023315"/>
    </source>
</evidence>
<accession>A0AAU7QW51</accession>
<dbReference type="GO" id="GO:0044550">
    <property type="term" value="P:secondary metabolite biosynthetic process"/>
    <property type="evidence" value="ECO:0007669"/>
    <property type="project" value="TreeGrafter"/>
</dbReference>
<dbReference type="PANTHER" id="PTHR34069">
    <property type="entry name" value="3-OXOACYL-[ACYL-CARRIER-PROTEIN] SYNTHASE 3"/>
    <property type="match status" value="1"/>
</dbReference>
<evidence type="ECO:0000313" key="5">
    <source>
        <dbReference type="EMBL" id="XBT80422.1"/>
    </source>
</evidence>
<evidence type="ECO:0000256" key="1">
    <source>
        <dbReference type="ARBA" id="ARBA00022679"/>
    </source>
</evidence>
<dbReference type="Pfam" id="PF08545">
    <property type="entry name" value="ACP_syn_III"/>
    <property type="match status" value="1"/>
</dbReference>
<dbReference type="CDD" id="cd00830">
    <property type="entry name" value="KAS_III"/>
    <property type="match status" value="1"/>
</dbReference>
<dbReference type="Gene3D" id="3.40.47.10">
    <property type="match status" value="1"/>
</dbReference>
<feature type="domain" description="Beta-ketoacyl-[acyl-carrier-protein] synthase III C-terminal" evidence="3">
    <location>
        <begin position="255"/>
        <end position="342"/>
    </location>
</feature>
<proteinExistence type="predicted"/>
<dbReference type="InterPro" id="IPR016039">
    <property type="entry name" value="Thiolase-like"/>
</dbReference>
<keyword evidence="2" id="KW-0012">Acyltransferase</keyword>
<sequence>MTAQQAPAAYRALTAGAPAVPVGIFGSGLYVPERVVGNSEIADGLDTTEAWIESRTGILTRHFAAATESTSDMCLRAVHNALEGARIDPGEVDAVIVSTITADQPLPSTAAAVAEALGAHAAWPIDLTQAACAGGVHGLVLAAHLLQNPEIGTVVVAGAETLSRITDPADRTTRVFFGDAAGAVVLRRTKPGGGLLAWDAGYKLSYRVGITAGGSRRPLTPQRVADGEHFLRMDGRAVWREATQALPASIRNVARRAGVALDDLDHVVLHQANLNIIHEVMDQLGVPRGRATTTVGDLGNTGSATVFTVLHQLLTSGRLRPGDLAVVSAIGAGFVWGSVCLRHH</sequence>
<protein>
    <submittedName>
        <fullName evidence="5">Ketoacyl-ACP synthase III</fullName>
    </submittedName>
</protein>
<name>A0AAU7QW51_9ACTN</name>
<dbReference type="AlphaFoldDB" id="A0AAU7QW51"/>
<dbReference type="EMBL" id="CP157974">
    <property type="protein sequence ID" value="XBT80422.1"/>
    <property type="molecule type" value="Genomic_DNA"/>
</dbReference>
<evidence type="ECO:0000259" key="4">
    <source>
        <dbReference type="Pfam" id="PF08545"/>
    </source>
</evidence>
<organism evidence="5">
    <name type="scientific">Micromonospora sp. HUAS YX12</name>
    <dbReference type="NCBI Taxonomy" id="3156396"/>
    <lineage>
        <taxon>Bacteria</taxon>
        <taxon>Bacillati</taxon>
        <taxon>Actinomycetota</taxon>
        <taxon>Actinomycetes</taxon>
        <taxon>Micromonosporales</taxon>
        <taxon>Micromonosporaceae</taxon>
        <taxon>Micromonospora</taxon>
    </lineage>
</organism>
<dbReference type="RefSeq" id="WP_121685233.1">
    <property type="nucleotide sequence ID" value="NZ_CP157974.1"/>
</dbReference>
<dbReference type="GO" id="GO:0006633">
    <property type="term" value="P:fatty acid biosynthetic process"/>
    <property type="evidence" value="ECO:0007669"/>
    <property type="project" value="InterPro"/>
</dbReference>
<feature type="domain" description="Beta-ketoacyl-[acyl-carrier-protein] synthase III N-terminal" evidence="4">
    <location>
        <begin position="129"/>
        <end position="197"/>
    </location>
</feature>
<dbReference type="InterPro" id="IPR013751">
    <property type="entry name" value="ACP_syn_III_N"/>
</dbReference>
<gene>
    <name evidence="5" type="ORF">ABIH81_22600</name>
</gene>
<keyword evidence="1" id="KW-0808">Transferase</keyword>
<dbReference type="InterPro" id="IPR013747">
    <property type="entry name" value="ACP_syn_III_C"/>
</dbReference>